<proteinExistence type="predicted"/>
<evidence type="ECO:0000313" key="1">
    <source>
        <dbReference type="EMBL" id="TGZ85536.1"/>
    </source>
</evidence>
<dbReference type="STRING" id="341454.A0A4S2N8I3"/>
<dbReference type="SUPFAM" id="SSF53335">
    <property type="entry name" value="S-adenosyl-L-methionine-dependent methyltransferases"/>
    <property type="match status" value="1"/>
</dbReference>
<dbReference type="Proteomes" id="UP000298138">
    <property type="component" value="Unassembled WGS sequence"/>
</dbReference>
<dbReference type="Gene3D" id="3.40.50.150">
    <property type="entry name" value="Vaccinia Virus protein VP39"/>
    <property type="match status" value="1"/>
</dbReference>
<gene>
    <name evidence="1" type="ORF">EX30DRAFT_337883</name>
</gene>
<accession>A0A4S2N8I3</accession>
<reference evidence="1 2" key="1">
    <citation type="submission" date="2019-04" db="EMBL/GenBank/DDBJ databases">
        <title>Comparative genomics and transcriptomics to analyze fruiting body development in filamentous ascomycetes.</title>
        <authorList>
            <consortium name="DOE Joint Genome Institute"/>
            <person name="Lutkenhaus R."/>
            <person name="Traeger S."/>
            <person name="Breuer J."/>
            <person name="Kuo A."/>
            <person name="Lipzen A."/>
            <person name="Pangilinan J."/>
            <person name="Dilworth D."/>
            <person name="Sandor L."/>
            <person name="Poggeler S."/>
            <person name="Barry K."/>
            <person name="Grigoriev I.V."/>
            <person name="Nowrousian M."/>
        </authorList>
    </citation>
    <scope>NUCLEOTIDE SEQUENCE [LARGE SCALE GENOMIC DNA]</scope>
    <source>
        <strain evidence="1 2">CBS 389.68</strain>
    </source>
</reference>
<dbReference type="GO" id="GO:0005737">
    <property type="term" value="C:cytoplasm"/>
    <property type="evidence" value="ECO:0007669"/>
    <property type="project" value="TreeGrafter"/>
</dbReference>
<dbReference type="FunCoup" id="A0A4S2N8I3">
    <property type="interactions" value="501"/>
</dbReference>
<dbReference type="PANTHER" id="PTHR14614:SF130">
    <property type="entry name" value="PROTEIN-LYSINE N-METHYLTRANSFERASE EEF2KMT"/>
    <property type="match status" value="1"/>
</dbReference>
<dbReference type="EMBL" id="ML220112">
    <property type="protein sequence ID" value="TGZ85536.1"/>
    <property type="molecule type" value="Genomic_DNA"/>
</dbReference>
<evidence type="ECO:0008006" key="3">
    <source>
        <dbReference type="Google" id="ProtNLM"/>
    </source>
</evidence>
<dbReference type="CDD" id="cd02440">
    <property type="entry name" value="AdoMet_MTases"/>
    <property type="match status" value="1"/>
</dbReference>
<dbReference type="AlphaFoldDB" id="A0A4S2N8I3"/>
<dbReference type="InParanoid" id="A0A4S2N8I3"/>
<dbReference type="PANTHER" id="PTHR14614">
    <property type="entry name" value="HEPATOCELLULAR CARCINOMA-ASSOCIATED ANTIGEN"/>
    <property type="match status" value="1"/>
</dbReference>
<organism evidence="1 2">
    <name type="scientific">Ascodesmis nigricans</name>
    <dbReference type="NCBI Taxonomy" id="341454"/>
    <lineage>
        <taxon>Eukaryota</taxon>
        <taxon>Fungi</taxon>
        <taxon>Dikarya</taxon>
        <taxon>Ascomycota</taxon>
        <taxon>Pezizomycotina</taxon>
        <taxon>Pezizomycetes</taxon>
        <taxon>Pezizales</taxon>
        <taxon>Ascodesmidaceae</taxon>
        <taxon>Ascodesmis</taxon>
    </lineage>
</organism>
<protein>
    <recommendedName>
        <fullName evidence="3">S-adenosyl-L-methionine-dependent methyltransferase</fullName>
    </recommendedName>
</protein>
<dbReference type="InterPro" id="IPR029063">
    <property type="entry name" value="SAM-dependent_MTases_sf"/>
</dbReference>
<dbReference type="OrthoDB" id="194386at2759"/>
<dbReference type="Pfam" id="PF10294">
    <property type="entry name" value="Methyltransf_16"/>
    <property type="match status" value="1"/>
</dbReference>
<evidence type="ECO:0000313" key="2">
    <source>
        <dbReference type="Proteomes" id="UP000298138"/>
    </source>
</evidence>
<name>A0A4S2N8I3_9PEZI</name>
<dbReference type="GO" id="GO:0008757">
    <property type="term" value="F:S-adenosylmethionine-dependent methyltransferase activity"/>
    <property type="evidence" value="ECO:0007669"/>
    <property type="project" value="UniProtKB-ARBA"/>
</dbReference>
<dbReference type="InterPro" id="IPR019410">
    <property type="entry name" value="Methyltransf_16"/>
</dbReference>
<sequence length="347" mass="38495">MDLPASHLQEVQLLRRQYLQLVEPRKMRLPSHCILRDPAFQQCLFRSIFHSNSQSEGSRPPKRYLRRVLKHVIDSILESCGPSCSSSSDGTTCDDPELDEDLLELYTQRQAPSSGAQDALEPVPVTYIPSLPRAPESEEIAVTIVETPNIISGQGTTGLRTWEAALALGEYMCTSHGIERGFLHNVRSLLELGTGTGLCAMLAAKLGVEEVYATDGDENVIASLRENVARNKLETQIKPSVLLWASNPEYANGVDLVIGADVTYEPSSISYLVEEIAARLKAKPQLRVVLSATIRNVETYEGFRKACAKSHLRLQETDWVSPEPPVFFYFPQTPIKIVEVTLALETM</sequence>
<keyword evidence="2" id="KW-1185">Reference proteome</keyword>